<feature type="region of interest" description="Disordered" evidence="2">
    <location>
        <begin position="165"/>
        <end position="193"/>
    </location>
</feature>
<feature type="region of interest" description="Disordered" evidence="2">
    <location>
        <begin position="53"/>
        <end position="77"/>
    </location>
</feature>
<dbReference type="Gene3D" id="3.40.50.300">
    <property type="entry name" value="P-loop containing nucleotide triphosphate hydrolases"/>
    <property type="match status" value="1"/>
</dbReference>
<keyword evidence="1" id="KW-0227">DNA damage</keyword>
<dbReference type="GO" id="GO:0006310">
    <property type="term" value="P:DNA recombination"/>
    <property type="evidence" value="ECO:0007669"/>
    <property type="project" value="UniProtKB-KW"/>
</dbReference>
<evidence type="ECO:0000313" key="4">
    <source>
        <dbReference type="EMBL" id="THG93633.1"/>
    </source>
</evidence>
<feature type="compositionally biased region" description="Polar residues" evidence="2">
    <location>
        <begin position="170"/>
        <end position="183"/>
    </location>
</feature>
<dbReference type="GO" id="GO:0006281">
    <property type="term" value="P:DNA repair"/>
    <property type="evidence" value="ECO:0007669"/>
    <property type="project" value="UniProtKB-KW"/>
</dbReference>
<dbReference type="AlphaFoldDB" id="A0A4S4K727"/>
<reference evidence="4 5" key="1">
    <citation type="submission" date="2019-02" db="EMBL/GenBank/DDBJ databases">
        <title>Genome sequencing of the rare red list fungi Phlebia centrifuga.</title>
        <authorList>
            <person name="Buettner E."/>
            <person name="Kellner H."/>
        </authorList>
    </citation>
    <scope>NUCLEOTIDE SEQUENCE [LARGE SCALE GENOMIC DNA]</scope>
    <source>
        <strain evidence="4 5">DSM 108282</strain>
    </source>
</reference>
<evidence type="ECO:0000313" key="5">
    <source>
        <dbReference type="Proteomes" id="UP000309038"/>
    </source>
</evidence>
<dbReference type="Proteomes" id="UP000309038">
    <property type="component" value="Unassembled WGS sequence"/>
</dbReference>
<evidence type="ECO:0000256" key="1">
    <source>
        <dbReference type="RuleBase" id="RU363044"/>
    </source>
</evidence>
<gene>
    <name evidence="4" type="ORF">EW026_g7654</name>
</gene>
<protein>
    <recommendedName>
        <fullName evidence="1">ATP-dependent DNA helicase</fullName>
        <ecNumber evidence="1">5.6.2.3</ecNumber>
    </recommendedName>
</protein>
<keyword evidence="1" id="KW-0547">Nucleotide-binding</keyword>
<dbReference type="GO" id="GO:0005524">
    <property type="term" value="F:ATP binding"/>
    <property type="evidence" value="ECO:0007669"/>
    <property type="project" value="UniProtKB-KW"/>
</dbReference>
<feature type="domain" description="DNA helicase Pif1-like DEAD-box helicase" evidence="3">
    <location>
        <begin position="246"/>
        <end position="387"/>
    </location>
</feature>
<keyword evidence="5" id="KW-1185">Reference proteome</keyword>
<dbReference type="PANTHER" id="PTHR47642">
    <property type="entry name" value="ATP-DEPENDENT DNA HELICASE"/>
    <property type="match status" value="1"/>
</dbReference>
<dbReference type="EMBL" id="SGPJ01000608">
    <property type="protein sequence ID" value="THG93633.1"/>
    <property type="molecule type" value="Genomic_DNA"/>
</dbReference>
<dbReference type="GO" id="GO:0016887">
    <property type="term" value="F:ATP hydrolysis activity"/>
    <property type="evidence" value="ECO:0007669"/>
    <property type="project" value="RHEA"/>
</dbReference>
<comment type="caution">
    <text evidence="4">The sequence shown here is derived from an EMBL/GenBank/DDBJ whole genome shotgun (WGS) entry which is preliminary data.</text>
</comment>
<accession>A0A4S4K727</accession>
<dbReference type="InterPro" id="IPR051055">
    <property type="entry name" value="PIF1_helicase"/>
</dbReference>
<keyword evidence="1" id="KW-0233">DNA recombination</keyword>
<evidence type="ECO:0000256" key="2">
    <source>
        <dbReference type="SAM" id="MobiDB-lite"/>
    </source>
</evidence>
<dbReference type="PANTHER" id="PTHR47642:SF6">
    <property type="entry name" value="ATP-DEPENDENT DNA HELICASE"/>
    <property type="match status" value="1"/>
</dbReference>
<keyword evidence="1" id="KW-0347">Helicase</keyword>
<evidence type="ECO:0000259" key="3">
    <source>
        <dbReference type="Pfam" id="PF05970"/>
    </source>
</evidence>
<comment type="catalytic activity">
    <reaction evidence="1">
        <text>ATP + H2O = ADP + phosphate + H(+)</text>
        <dbReference type="Rhea" id="RHEA:13065"/>
        <dbReference type="ChEBI" id="CHEBI:15377"/>
        <dbReference type="ChEBI" id="CHEBI:15378"/>
        <dbReference type="ChEBI" id="CHEBI:30616"/>
        <dbReference type="ChEBI" id="CHEBI:43474"/>
        <dbReference type="ChEBI" id="CHEBI:456216"/>
        <dbReference type="EC" id="5.6.2.3"/>
    </reaction>
</comment>
<comment type="cofactor">
    <cofactor evidence="1">
        <name>Mg(2+)</name>
        <dbReference type="ChEBI" id="CHEBI:18420"/>
    </cofactor>
</comment>
<dbReference type="InterPro" id="IPR027417">
    <property type="entry name" value="P-loop_NTPase"/>
</dbReference>
<organism evidence="4 5">
    <name type="scientific">Hermanssonia centrifuga</name>
    <dbReference type="NCBI Taxonomy" id="98765"/>
    <lineage>
        <taxon>Eukaryota</taxon>
        <taxon>Fungi</taxon>
        <taxon>Dikarya</taxon>
        <taxon>Basidiomycota</taxon>
        <taxon>Agaricomycotina</taxon>
        <taxon>Agaricomycetes</taxon>
        <taxon>Polyporales</taxon>
        <taxon>Meruliaceae</taxon>
        <taxon>Hermanssonia</taxon>
    </lineage>
</organism>
<comment type="similarity">
    <text evidence="1">Belongs to the helicase family.</text>
</comment>
<dbReference type="SUPFAM" id="SSF52540">
    <property type="entry name" value="P-loop containing nucleoside triphosphate hydrolases"/>
    <property type="match status" value="2"/>
</dbReference>
<keyword evidence="1" id="KW-0234">DNA repair</keyword>
<keyword evidence="1" id="KW-0378">Hydrolase</keyword>
<dbReference type="InterPro" id="IPR010285">
    <property type="entry name" value="DNA_helicase_pif1-like_DEAD"/>
</dbReference>
<sequence length="756" mass="84248">MLLKPWRNLQEDLKHADQTWLEAFTEFVASAPENVHRVISGVQYHHDCRTAARNDKHNEALPMDDSEGTRHEVDDTELGDGVLEPDVVITEDVVSRLQNAQISPGEMNHALHAIEIAKSAKVFSDIGSTWEVTKGLEAGNATGGDMAQFAEWKAQMHQDVVQQNREDNPPVTTGTNDADTGSVGQLHIPTAPAPPSVIAQHTVQAAGTLLAASPATLKDEQFRAFDIMRWHLNETLSGNDPPPLRMIIYGEGGTGKSKVIQTITEEFIRRGAKHTLVKAAYTGVAASLIDGKTTHTIAAITVKEKDGKTMSDDAKGKLQGLWKHKLYLILDEYSMIGKTHLVRMERNISIGKQGGDGHRPDATWGGINVILCGDLHQFPPVAQGHKEFLFHPSSTGDEGDSDSHIGRRLYEEFNVVVILKQQMRVTDAIWRDMLVHLRTGEVRRRHIKMLRKLVLNQGQSSATVDFSEAPWAGASLVTPRHAVRHLWNENAARKICAETARPLFISIAEDKITKGRNRAEQLTLPERYALECRSKTESRRQRKDLPRKIELAIGMRVLVTENLETDLDLTNGARGEIVDIVLHEQEPAVGTEGVFQLKYLPAYVLVKMDRTRASRLKGLEASVVPVEPASSTMQIKLTTRGGKTIRRTVHRRQFPITPAYAFTDYRSQGQTLPYVIVDIASPPTGTLSLFNLYVALSRSSGRQTIRLLRDFDDELFLQTHDGELTIEDERLEALNTTTRVWWEGMGGPARMITARE</sequence>
<dbReference type="GO" id="GO:0043139">
    <property type="term" value="F:5'-3' DNA helicase activity"/>
    <property type="evidence" value="ECO:0007669"/>
    <property type="project" value="UniProtKB-EC"/>
</dbReference>
<dbReference type="GO" id="GO:0000723">
    <property type="term" value="P:telomere maintenance"/>
    <property type="evidence" value="ECO:0007669"/>
    <property type="project" value="InterPro"/>
</dbReference>
<dbReference type="EC" id="5.6.2.3" evidence="1"/>
<proteinExistence type="inferred from homology"/>
<keyword evidence="1" id="KW-0067">ATP-binding</keyword>
<name>A0A4S4K727_9APHY</name>
<dbReference type="Pfam" id="PF05970">
    <property type="entry name" value="PIF1"/>
    <property type="match status" value="1"/>
</dbReference>